<feature type="transmembrane region" description="Helical" evidence="2">
    <location>
        <begin position="86"/>
        <end position="109"/>
    </location>
</feature>
<proteinExistence type="predicted"/>
<keyword evidence="2" id="KW-0472">Membrane</keyword>
<keyword evidence="4" id="KW-1185">Reference proteome</keyword>
<feature type="region of interest" description="Disordered" evidence="1">
    <location>
        <begin position="456"/>
        <end position="490"/>
    </location>
</feature>
<keyword evidence="2" id="KW-0812">Transmembrane</keyword>
<feature type="transmembrane region" description="Helical" evidence="2">
    <location>
        <begin position="375"/>
        <end position="395"/>
    </location>
</feature>
<reference evidence="3 4" key="1">
    <citation type="submission" date="2024-01" db="EMBL/GenBank/DDBJ databases">
        <title>Draft genome sequence of Gordonia sp. PKS22-38.</title>
        <authorList>
            <person name="Suphannarot A."/>
            <person name="Mingma R."/>
        </authorList>
    </citation>
    <scope>NUCLEOTIDE SEQUENCE [LARGE SCALE GENOMIC DNA]</scope>
    <source>
        <strain evidence="3 4">PKS22-38</strain>
    </source>
</reference>
<dbReference type="InterPro" id="IPR018723">
    <property type="entry name" value="DUF2254_membrane"/>
</dbReference>
<organism evidence="3 4">
    <name type="scientific">Gordonia prachuapensis</name>
    <dbReference type="NCBI Taxonomy" id="3115651"/>
    <lineage>
        <taxon>Bacteria</taxon>
        <taxon>Bacillati</taxon>
        <taxon>Actinomycetota</taxon>
        <taxon>Actinomycetes</taxon>
        <taxon>Mycobacteriales</taxon>
        <taxon>Gordoniaceae</taxon>
        <taxon>Gordonia</taxon>
    </lineage>
</organism>
<dbReference type="SUPFAM" id="SSF103473">
    <property type="entry name" value="MFS general substrate transporter"/>
    <property type="match status" value="1"/>
</dbReference>
<protein>
    <submittedName>
        <fullName evidence="3">DUF2254 family protein</fullName>
    </submittedName>
</protein>
<feature type="transmembrane region" description="Helical" evidence="2">
    <location>
        <begin position="60"/>
        <end position="79"/>
    </location>
</feature>
<feature type="transmembrane region" description="Helical" evidence="2">
    <location>
        <begin position="184"/>
        <end position="203"/>
    </location>
</feature>
<feature type="transmembrane region" description="Helical" evidence="2">
    <location>
        <begin position="295"/>
        <end position="315"/>
    </location>
</feature>
<sequence length="735" mass="80720">MTRWFDDAIVDTGRLPLFFLLVAFVLTFLFIRISVRMIRAEVSWWPGNVTPGGVHVHHEFFGMIAMLLSGFGFVALASFETPIANCVLAAVFGIGCALVLDEFALILHLRDVYWEEEGRTSIDAVFVAIAIGLLFLLGLRPIGFAEVDEYRATTDGSTRIGLLISLILVVALAVITLLKGKVWTGLLGMFLPPLLIVGAWRVARPRSPWARWRYGEKQGKQQKSLARERRYREPVVRWKILFQEWVAGRFGVPEQPVRPAAPAPGLATPASSPNRIVTAIRWRRTKRDLKRDPPWRLPMFMVAVAIVAGLISIGIDDSFGSRELDASTTATLLGVIAGAMATLTGLVFTAVTLAMQFGASQISIRVIPMLQQDRVMRASVGLFLATFAFTVIVAVDLTTVADEAEAPVVSTAIAIVLTLASAFQFIVLIGKVGSILNSTQLLRWIESEGRAAVRRLYPDHPRDVGKQPIRSQPISTGSPPPDDSLPDDSLPDDPLPVSLVVTLRDAPTQGRVLLAINLGRIQRLAVRWGVRVDLLVGVGDYVPHNAGVFEIIGDARQVRPAPLLGCLLFGDTHRPSVSPAAALQAISDVALKALSPAINDPSRAVQAIDHAGDLLLMLAPRVAAEEKSSTLTMISGYRRTWADYVGIGTDQIRHYGHNSIQVQRRLRALYETLAEECADDQQEPLRARMEALDAEIDQDWRAELDRRLAEAADRQGYGSEAGRVRHRRIRINTST</sequence>
<dbReference type="Pfam" id="PF10011">
    <property type="entry name" value="DUF2254"/>
    <property type="match status" value="1"/>
</dbReference>
<dbReference type="Proteomes" id="UP001335729">
    <property type="component" value="Unassembled WGS sequence"/>
</dbReference>
<dbReference type="EMBL" id="JAZDUE010000021">
    <property type="protein sequence ID" value="MEE4025561.1"/>
    <property type="molecule type" value="Genomic_DNA"/>
</dbReference>
<comment type="caution">
    <text evidence="3">The sequence shown here is derived from an EMBL/GenBank/DDBJ whole genome shotgun (WGS) entry which is preliminary data.</text>
</comment>
<accession>A0ABU7N048</accession>
<name>A0ABU7N048_9ACTN</name>
<gene>
    <name evidence="3" type="ORF">V1Y59_20925</name>
</gene>
<feature type="transmembrane region" description="Helical" evidence="2">
    <location>
        <begin position="160"/>
        <end position="178"/>
    </location>
</feature>
<feature type="transmembrane region" description="Helical" evidence="2">
    <location>
        <begin position="121"/>
        <end position="139"/>
    </location>
</feature>
<feature type="transmembrane region" description="Helical" evidence="2">
    <location>
        <begin position="407"/>
        <end position="429"/>
    </location>
</feature>
<feature type="transmembrane region" description="Helical" evidence="2">
    <location>
        <begin position="12"/>
        <end position="35"/>
    </location>
</feature>
<evidence type="ECO:0000313" key="4">
    <source>
        <dbReference type="Proteomes" id="UP001335729"/>
    </source>
</evidence>
<evidence type="ECO:0000256" key="2">
    <source>
        <dbReference type="SAM" id="Phobius"/>
    </source>
</evidence>
<feature type="transmembrane region" description="Helical" evidence="2">
    <location>
        <begin position="335"/>
        <end position="354"/>
    </location>
</feature>
<dbReference type="InterPro" id="IPR036259">
    <property type="entry name" value="MFS_trans_sf"/>
</dbReference>
<evidence type="ECO:0000256" key="1">
    <source>
        <dbReference type="SAM" id="MobiDB-lite"/>
    </source>
</evidence>
<evidence type="ECO:0000313" key="3">
    <source>
        <dbReference type="EMBL" id="MEE4025561.1"/>
    </source>
</evidence>
<feature type="compositionally biased region" description="Basic and acidic residues" evidence="1">
    <location>
        <begin position="456"/>
        <end position="465"/>
    </location>
</feature>
<keyword evidence="2" id="KW-1133">Transmembrane helix</keyword>
<dbReference type="RefSeq" id="WP_330506968.1">
    <property type="nucleotide sequence ID" value="NZ_JAZDUE010000021.1"/>
</dbReference>